<gene>
    <name evidence="1" type="ORF">R4485_29440</name>
</gene>
<evidence type="ECO:0000313" key="2">
    <source>
        <dbReference type="Proteomes" id="UP001186041"/>
    </source>
</evidence>
<name>A0AAE4VGG8_MYCFO</name>
<dbReference type="RefSeq" id="WP_131721936.1">
    <property type="nucleotide sequence ID" value="NZ_JAWLVK010000037.1"/>
</dbReference>
<organism evidence="1 2">
    <name type="scientific">Mycolicibacterium fortuitum</name>
    <name type="common">Mycobacterium fortuitum</name>
    <dbReference type="NCBI Taxonomy" id="1766"/>
    <lineage>
        <taxon>Bacteria</taxon>
        <taxon>Bacillati</taxon>
        <taxon>Actinomycetota</taxon>
        <taxon>Actinomycetes</taxon>
        <taxon>Mycobacteriales</taxon>
        <taxon>Mycobacteriaceae</taxon>
        <taxon>Mycolicibacterium</taxon>
    </lineage>
</organism>
<comment type="caution">
    <text evidence="1">The sequence shown here is derived from an EMBL/GenBank/DDBJ whole genome shotgun (WGS) entry which is preliminary data.</text>
</comment>
<proteinExistence type="predicted"/>
<sequence>MALDRRMASLRARHARENRDRYREFLKAHPNVEDNEDHQAWRDFTADLAESQRKERDELAAKIRSEHVHYV</sequence>
<accession>A0AAE4VGG8</accession>
<dbReference type="AlphaFoldDB" id="A0AAE4VGG8"/>
<reference evidence="1" key="1">
    <citation type="submission" date="2023-10" db="EMBL/GenBank/DDBJ databases">
        <title>Mycolicibacterium fortuitum clinical isolates causing pulmonary infections in humans.</title>
        <authorList>
            <person name="Mejia-Ponce P.M."/>
            <person name="Zenteno-Cuevas R."/>
            <person name="Licona-Cassani C."/>
        </authorList>
    </citation>
    <scope>NUCLEOTIDE SEQUENCE</scope>
    <source>
        <strain evidence="1">M8</strain>
    </source>
</reference>
<protein>
    <submittedName>
        <fullName evidence="1">Uncharacterized protein</fullName>
    </submittedName>
</protein>
<dbReference type="EMBL" id="JAWLVV010000038">
    <property type="protein sequence ID" value="MDV7294287.1"/>
    <property type="molecule type" value="Genomic_DNA"/>
</dbReference>
<dbReference type="Proteomes" id="UP001186041">
    <property type="component" value="Unassembled WGS sequence"/>
</dbReference>
<evidence type="ECO:0000313" key="1">
    <source>
        <dbReference type="EMBL" id="MDV7294287.1"/>
    </source>
</evidence>